<comment type="caution">
    <text evidence="3">The sequence shown here is derived from an EMBL/GenBank/DDBJ whole genome shotgun (WGS) entry which is preliminary data.</text>
</comment>
<feature type="domain" description="ATP-grasp" evidence="2">
    <location>
        <begin position="109"/>
        <end position="307"/>
    </location>
</feature>
<feature type="non-terminal residue" evidence="3">
    <location>
        <position position="1"/>
    </location>
</feature>
<dbReference type="AlphaFoldDB" id="A0A2G9ZGI0"/>
<dbReference type="PROSITE" id="PS50975">
    <property type="entry name" value="ATP_GRASP"/>
    <property type="match status" value="1"/>
</dbReference>
<dbReference type="InterPro" id="IPR011761">
    <property type="entry name" value="ATP-grasp"/>
</dbReference>
<organism evidence="3 4">
    <name type="scientific">bacterium (Candidatus Gribaldobacteria) CG23_combo_of_CG06-09_8_20_14_all_37_87_8</name>
    <dbReference type="NCBI Taxonomy" id="2014278"/>
    <lineage>
        <taxon>Bacteria</taxon>
        <taxon>Candidatus Gribaldobacteria</taxon>
    </lineage>
</organism>
<evidence type="ECO:0000259" key="2">
    <source>
        <dbReference type="PROSITE" id="PS50975"/>
    </source>
</evidence>
<dbReference type="Pfam" id="PF02655">
    <property type="entry name" value="ATP-grasp_3"/>
    <property type="match status" value="1"/>
</dbReference>
<protein>
    <recommendedName>
        <fullName evidence="2">ATP-grasp domain-containing protein</fullName>
    </recommendedName>
</protein>
<name>A0A2G9ZGI0_9BACT</name>
<keyword evidence="1" id="KW-0547">Nucleotide-binding</keyword>
<evidence type="ECO:0000313" key="4">
    <source>
        <dbReference type="Proteomes" id="UP000230447"/>
    </source>
</evidence>
<accession>A0A2G9ZGI0</accession>
<dbReference type="EMBL" id="PCSB01000048">
    <property type="protein sequence ID" value="PIP31680.1"/>
    <property type="molecule type" value="Genomic_DNA"/>
</dbReference>
<dbReference type="GO" id="GO:0046872">
    <property type="term" value="F:metal ion binding"/>
    <property type="evidence" value="ECO:0007669"/>
    <property type="project" value="InterPro"/>
</dbReference>
<evidence type="ECO:0000256" key="1">
    <source>
        <dbReference type="PROSITE-ProRule" id="PRU00409"/>
    </source>
</evidence>
<dbReference type="Proteomes" id="UP000230447">
    <property type="component" value="Unassembled WGS sequence"/>
</dbReference>
<proteinExistence type="predicted"/>
<sequence>GVGGSAGSNFIKSLRMAPEEYYLVGTDINKYHLELVEGLDKKYILPPVSDTTYIYRLNQLIALENIEFVHPQPDVEVQIQSQNRERIKAKTLLPAKEVVEICQDKINLNNRLQQENIPVPLSFHLKNNNDLESALSILLKIGEKAWLRATRGAGSKASLPVINLEQAEAWIKYWISVKGLNYTDFMISEFLPGKEFAWQSLWYEGEIITSQARERIEYVFGNLTPSGQSSSPSVAKTVHRYDVNQIATQAVKAISNKATGIFCIDMKENRQGEPCITEINCGRFFTTSNFFSEAGSNMPYYYVKMAYGEGMPLLPKYNAIPEGWYWIRMIDMGYKLIKGEQWTSQQM</sequence>
<dbReference type="InterPro" id="IPR003806">
    <property type="entry name" value="ATP-grasp_PylC-type"/>
</dbReference>
<keyword evidence="1" id="KW-0067">ATP-binding</keyword>
<dbReference type="GO" id="GO:0005524">
    <property type="term" value="F:ATP binding"/>
    <property type="evidence" value="ECO:0007669"/>
    <property type="project" value="UniProtKB-UniRule"/>
</dbReference>
<reference evidence="3 4" key="1">
    <citation type="submission" date="2017-09" db="EMBL/GenBank/DDBJ databases">
        <title>Depth-based differentiation of microbial function through sediment-hosted aquifers and enrichment of novel symbionts in the deep terrestrial subsurface.</title>
        <authorList>
            <person name="Probst A.J."/>
            <person name="Ladd B."/>
            <person name="Jarett J.K."/>
            <person name="Geller-Mcgrath D.E."/>
            <person name="Sieber C.M."/>
            <person name="Emerson J.B."/>
            <person name="Anantharaman K."/>
            <person name="Thomas B.C."/>
            <person name="Malmstrom R."/>
            <person name="Stieglmeier M."/>
            <person name="Klingl A."/>
            <person name="Woyke T."/>
            <person name="Ryan C.M."/>
            <person name="Banfield J.F."/>
        </authorList>
    </citation>
    <scope>NUCLEOTIDE SEQUENCE [LARGE SCALE GENOMIC DNA]</scope>
    <source>
        <strain evidence="3">CG23_combo_of_CG06-09_8_20_14_all_37_87_8</strain>
    </source>
</reference>
<dbReference type="SUPFAM" id="SSF56059">
    <property type="entry name" value="Glutathione synthetase ATP-binding domain-like"/>
    <property type="match status" value="1"/>
</dbReference>
<evidence type="ECO:0000313" key="3">
    <source>
        <dbReference type="EMBL" id="PIP31680.1"/>
    </source>
</evidence>
<dbReference type="Gene3D" id="3.40.50.20">
    <property type="match status" value="1"/>
</dbReference>
<gene>
    <name evidence="3" type="ORF">COX24_02275</name>
</gene>
<dbReference type="Gene3D" id="3.30.470.20">
    <property type="entry name" value="ATP-grasp fold, B domain"/>
    <property type="match status" value="1"/>
</dbReference>